<dbReference type="GO" id="GO:0052621">
    <property type="term" value="F:diguanylate cyclase activity"/>
    <property type="evidence" value="ECO:0007669"/>
    <property type="project" value="TreeGrafter"/>
</dbReference>
<accession>A0A1F7FAZ2</accession>
<dbReference type="PANTHER" id="PTHR45138:SF9">
    <property type="entry name" value="DIGUANYLATE CYCLASE DGCM-RELATED"/>
    <property type="match status" value="1"/>
</dbReference>
<evidence type="ECO:0000313" key="2">
    <source>
        <dbReference type="EMBL" id="OGK03829.1"/>
    </source>
</evidence>
<dbReference type="Pfam" id="PF00990">
    <property type="entry name" value="GGDEF"/>
    <property type="match status" value="1"/>
</dbReference>
<dbReference type="AlphaFoldDB" id="A0A1F7FAZ2"/>
<dbReference type="InterPro" id="IPR000160">
    <property type="entry name" value="GGDEF_dom"/>
</dbReference>
<dbReference type="GO" id="GO:0005886">
    <property type="term" value="C:plasma membrane"/>
    <property type="evidence" value="ECO:0007669"/>
    <property type="project" value="TreeGrafter"/>
</dbReference>
<evidence type="ECO:0000313" key="3">
    <source>
        <dbReference type="Proteomes" id="UP000179243"/>
    </source>
</evidence>
<dbReference type="SUPFAM" id="SSF55073">
    <property type="entry name" value="Nucleotide cyclase"/>
    <property type="match status" value="1"/>
</dbReference>
<dbReference type="Proteomes" id="UP000179243">
    <property type="component" value="Unassembled WGS sequence"/>
</dbReference>
<dbReference type="FunFam" id="3.30.70.270:FF:000001">
    <property type="entry name" value="Diguanylate cyclase domain protein"/>
    <property type="match status" value="1"/>
</dbReference>
<reference evidence="2 3" key="1">
    <citation type="journal article" date="2016" name="Nat. Commun.">
        <title>Thousands of microbial genomes shed light on interconnected biogeochemical processes in an aquifer system.</title>
        <authorList>
            <person name="Anantharaman K."/>
            <person name="Brown C.T."/>
            <person name="Hug L.A."/>
            <person name="Sharon I."/>
            <person name="Castelle C.J."/>
            <person name="Probst A.J."/>
            <person name="Thomas B.C."/>
            <person name="Singh A."/>
            <person name="Wilkins M.J."/>
            <person name="Karaoz U."/>
            <person name="Brodie E.L."/>
            <person name="Williams K.H."/>
            <person name="Hubbard S.S."/>
            <person name="Banfield J.F."/>
        </authorList>
    </citation>
    <scope>NUCLEOTIDE SEQUENCE [LARGE SCALE GENOMIC DNA]</scope>
</reference>
<dbReference type="GO" id="GO:1902201">
    <property type="term" value="P:negative regulation of bacterial-type flagellum-dependent cell motility"/>
    <property type="evidence" value="ECO:0007669"/>
    <property type="project" value="TreeGrafter"/>
</dbReference>
<protein>
    <recommendedName>
        <fullName evidence="1">GGDEF domain-containing protein</fullName>
    </recommendedName>
</protein>
<dbReference type="InterPro" id="IPR029787">
    <property type="entry name" value="Nucleotide_cyclase"/>
</dbReference>
<dbReference type="GO" id="GO:0043709">
    <property type="term" value="P:cell adhesion involved in single-species biofilm formation"/>
    <property type="evidence" value="ECO:0007669"/>
    <property type="project" value="TreeGrafter"/>
</dbReference>
<evidence type="ECO:0000259" key="1">
    <source>
        <dbReference type="PROSITE" id="PS50887"/>
    </source>
</evidence>
<proteinExistence type="predicted"/>
<organism evidence="2 3">
    <name type="scientific">Candidatus Raymondbacteria bacterium RIFOXYD12_FULL_49_13</name>
    <dbReference type="NCBI Taxonomy" id="1817890"/>
    <lineage>
        <taxon>Bacteria</taxon>
        <taxon>Raymondiibacteriota</taxon>
    </lineage>
</organism>
<dbReference type="InterPro" id="IPR043128">
    <property type="entry name" value="Rev_trsase/Diguanyl_cyclase"/>
</dbReference>
<dbReference type="InterPro" id="IPR050469">
    <property type="entry name" value="Diguanylate_Cyclase"/>
</dbReference>
<dbReference type="SMART" id="SM00267">
    <property type="entry name" value="GGDEF"/>
    <property type="match status" value="1"/>
</dbReference>
<dbReference type="EMBL" id="MFYX01000081">
    <property type="protein sequence ID" value="OGK03829.1"/>
    <property type="molecule type" value="Genomic_DNA"/>
</dbReference>
<gene>
    <name evidence="2" type="ORF">A2519_02230</name>
</gene>
<dbReference type="CDD" id="cd01949">
    <property type="entry name" value="GGDEF"/>
    <property type="match status" value="1"/>
</dbReference>
<comment type="caution">
    <text evidence="2">The sequence shown here is derived from an EMBL/GenBank/DDBJ whole genome shotgun (WGS) entry which is preliminary data.</text>
</comment>
<name>A0A1F7FAZ2_UNCRA</name>
<dbReference type="NCBIfam" id="TIGR00254">
    <property type="entry name" value="GGDEF"/>
    <property type="match status" value="1"/>
</dbReference>
<dbReference type="Gene3D" id="3.30.70.270">
    <property type="match status" value="1"/>
</dbReference>
<feature type="domain" description="GGDEF" evidence="1">
    <location>
        <begin position="155"/>
        <end position="290"/>
    </location>
</feature>
<sequence length="295" mass="33427">MGETNIKHDHEIVEELIDEDIIGLESGDIIDRIEAVEKYNKVKNRHGKTFYQKLIFALTNIRIDEKTASDDWKSILLHMRAMNQKLGRNVGIRVATLDFYTNFKKQIVSPKIIDMNEYTTTVRQSITDPLTRCYNRRYFDYLIKHHFVVAQETGKPIVFCMADIDDFKLFNDRHGHIAGDLALIEISRILNAVTRKTDIVARYGGEEFGIIMPGVRKKDAEKVCSRLRKAVAAYRFPGGTGLTGKKMTISVGIAGSEDGPATHMDLIQKADTALYQCKNGGKNCVRLFQPVLVSQ</sequence>
<dbReference type="PROSITE" id="PS50887">
    <property type="entry name" value="GGDEF"/>
    <property type="match status" value="1"/>
</dbReference>
<dbReference type="PANTHER" id="PTHR45138">
    <property type="entry name" value="REGULATORY COMPONENTS OF SENSORY TRANSDUCTION SYSTEM"/>
    <property type="match status" value="1"/>
</dbReference>